<dbReference type="InterPro" id="IPR036779">
    <property type="entry name" value="LysM_dom_sf"/>
</dbReference>
<evidence type="ECO:0000313" key="2">
    <source>
        <dbReference type="EMBL" id="OGI48656.1"/>
    </source>
</evidence>
<proteinExistence type="predicted"/>
<accession>A0A1F6TUA0</accession>
<dbReference type="EMBL" id="MFSU01000023">
    <property type="protein sequence ID" value="OGI48656.1"/>
    <property type="molecule type" value="Genomic_DNA"/>
</dbReference>
<evidence type="ECO:0000313" key="3">
    <source>
        <dbReference type="Proteomes" id="UP000178885"/>
    </source>
</evidence>
<comment type="caution">
    <text evidence="2">The sequence shown here is derived from an EMBL/GenBank/DDBJ whole genome shotgun (WGS) entry which is preliminary data.</text>
</comment>
<dbReference type="STRING" id="1817760.A2151_09740"/>
<organism evidence="2 3">
    <name type="scientific">Candidatus Muproteobacteria bacterium RBG_16_65_34</name>
    <dbReference type="NCBI Taxonomy" id="1817760"/>
    <lineage>
        <taxon>Bacteria</taxon>
        <taxon>Pseudomonadati</taxon>
        <taxon>Pseudomonadota</taxon>
        <taxon>Candidatus Muproteobacteria</taxon>
    </lineage>
</organism>
<feature type="domain" description="LysM" evidence="1">
    <location>
        <begin position="3"/>
        <end position="54"/>
    </location>
</feature>
<dbReference type="AlphaFoldDB" id="A0A1F6TUA0"/>
<reference evidence="2 3" key="1">
    <citation type="journal article" date="2016" name="Nat. Commun.">
        <title>Thousands of microbial genomes shed light on interconnected biogeochemical processes in an aquifer system.</title>
        <authorList>
            <person name="Anantharaman K."/>
            <person name="Brown C.T."/>
            <person name="Hug L.A."/>
            <person name="Sharon I."/>
            <person name="Castelle C.J."/>
            <person name="Probst A.J."/>
            <person name="Thomas B.C."/>
            <person name="Singh A."/>
            <person name="Wilkins M.J."/>
            <person name="Karaoz U."/>
            <person name="Brodie E.L."/>
            <person name="Williams K.H."/>
            <person name="Hubbard S.S."/>
            <person name="Banfield J.F."/>
        </authorList>
    </citation>
    <scope>NUCLEOTIDE SEQUENCE [LARGE SCALE GENOMIC DNA]</scope>
</reference>
<gene>
    <name evidence="2" type="ORF">A2151_09740</name>
</gene>
<dbReference type="PROSITE" id="PS51782">
    <property type="entry name" value="LYSM"/>
    <property type="match status" value="1"/>
</dbReference>
<protein>
    <recommendedName>
        <fullName evidence="1">LysM domain-containing protein</fullName>
    </recommendedName>
</protein>
<evidence type="ECO:0000259" key="1">
    <source>
        <dbReference type="PROSITE" id="PS51782"/>
    </source>
</evidence>
<dbReference type="CDD" id="cd00118">
    <property type="entry name" value="LysM"/>
    <property type="match status" value="1"/>
</dbReference>
<dbReference type="Gene3D" id="3.10.350.10">
    <property type="entry name" value="LysM domain"/>
    <property type="match status" value="1"/>
</dbReference>
<dbReference type="InterPro" id="IPR052196">
    <property type="entry name" value="Bact_Kbp"/>
</dbReference>
<dbReference type="InterPro" id="IPR018392">
    <property type="entry name" value="LysM"/>
</dbReference>
<dbReference type="Pfam" id="PF01476">
    <property type="entry name" value="LysM"/>
    <property type="match status" value="1"/>
</dbReference>
<dbReference type="Proteomes" id="UP000178885">
    <property type="component" value="Unassembled WGS sequence"/>
</dbReference>
<sequence length="91" mass="10166">MPTSYNVVRGDHLWGISSKSTIYGNPYQWPLIYKANRDKIKDADLIEPGQVFAINRNASSSEVDAAVRHAKTRGAWKLGVVEESDTAYLAR</sequence>
<dbReference type="PANTHER" id="PTHR34700">
    <property type="entry name" value="POTASSIUM BINDING PROTEIN KBP"/>
    <property type="match status" value="1"/>
</dbReference>
<dbReference type="PANTHER" id="PTHR34700:SF4">
    <property type="entry name" value="PHAGE-LIKE ELEMENT PBSX PROTEIN XKDP"/>
    <property type="match status" value="1"/>
</dbReference>
<name>A0A1F6TUA0_9PROT</name>